<dbReference type="InParanoid" id="A0A3N4KZN6"/>
<feature type="domain" description="Ubiquitin 3 binding protein But2 C-terminal" evidence="2">
    <location>
        <begin position="34"/>
        <end position="183"/>
    </location>
</feature>
<dbReference type="PANTHER" id="PTHR39613:SF1">
    <property type="entry name" value="ANCHORED CELL WALL PROTEIN, PUTATIVE (AFU_ORTHOLOGUE AFUA_4G08960)-RELATED"/>
    <property type="match status" value="1"/>
</dbReference>
<dbReference type="EMBL" id="ML119115">
    <property type="protein sequence ID" value="RPB14948.1"/>
    <property type="molecule type" value="Genomic_DNA"/>
</dbReference>
<feature type="chain" id="PRO_5018043357" description="Ubiquitin 3 binding protein But2 C-terminal domain-containing protein" evidence="1">
    <location>
        <begin position="21"/>
        <end position="273"/>
    </location>
</feature>
<organism evidence="3 4">
    <name type="scientific">Morchella conica CCBAS932</name>
    <dbReference type="NCBI Taxonomy" id="1392247"/>
    <lineage>
        <taxon>Eukaryota</taxon>
        <taxon>Fungi</taxon>
        <taxon>Dikarya</taxon>
        <taxon>Ascomycota</taxon>
        <taxon>Pezizomycotina</taxon>
        <taxon>Pezizomycetes</taxon>
        <taxon>Pezizales</taxon>
        <taxon>Morchellaceae</taxon>
        <taxon>Morchella</taxon>
    </lineage>
</organism>
<keyword evidence="1" id="KW-0732">Signal</keyword>
<evidence type="ECO:0000313" key="3">
    <source>
        <dbReference type="EMBL" id="RPB14948.1"/>
    </source>
</evidence>
<protein>
    <recommendedName>
        <fullName evidence="2">Ubiquitin 3 binding protein But2 C-terminal domain-containing protein</fullName>
    </recommendedName>
</protein>
<evidence type="ECO:0000256" key="1">
    <source>
        <dbReference type="SAM" id="SignalP"/>
    </source>
</evidence>
<evidence type="ECO:0000259" key="2">
    <source>
        <dbReference type="Pfam" id="PF09792"/>
    </source>
</evidence>
<reference evidence="3 4" key="1">
    <citation type="journal article" date="2018" name="Nat. Ecol. Evol.">
        <title>Pezizomycetes genomes reveal the molecular basis of ectomycorrhizal truffle lifestyle.</title>
        <authorList>
            <person name="Murat C."/>
            <person name="Payen T."/>
            <person name="Noel B."/>
            <person name="Kuo A."/>
            <person name="Morin E."/>
            <person name="Chen J."/>
            <person name="Kohler A."/>
            <person name="Krizsan K."/>
            <person name="Balestrini R."/>
            <person name="Da Silva C."/>
            <person name="Montanini B."/>
            <person name="Hainaut M."/>
            <person name="Levati E."/>
            <person name="Barry K.W."/>
            <person name="Belfiori B."/>
            <person name="Cichocki N."/>
            <person name="Clum A."/>
            <person name="Dockter R.B."/>
            <person name="Fauchery L."/>
            <person name="Guy J."/>
            <person name="Iotti M."/>
            <person name="Le Tacon F."/>
            <person name="Lindquist E.A."/>
            <person name="Lipzen A."/>
            <person name="Malagnac F."/>
            <person name="Mello A."/>
            <person name="Molinier V."/>
            <person name="Miyauchi S."/>
            <person name="Poulain J."/>
            <person name="Riccioni C."/>
            <person name="Rubini A."/>
            <person name="Sitrit Y."/>
            <person name="Splivallo R."/>
            <person name="Traeger S."/>
            <person name="Wang M."/>
            <person name="Zifcakova L."/>
            <person name="Wipf D."/>
            <person name="Zambonelli A."/>
            <person name="Paolocci F."/>
            <person name="Nowrousian M."/>
            <person name="Ottonello S."/>
            <person name="Baldrian P."/>
            <person name="Spatafora J.W."/>
            <person name="Henrissat B."/>
            <person name="Nagy L.G."/>
            <person name="Aury J.M."/>
            <person name="Wincker P."/>
            <person name="Grigoriev I.V."/>
            <person name="Bonfante P."/>
            <person name="Martin F.M."/>
        </authorList>
    </citation>
    <scope>NUCLEOTIDE SEQUENCE [LARGE SCALE GENOMIC DNA]</scope>
    <source>
        <strain evidence="3 4">CCBAS932</strain>
    </source>
</reference>
<keyword evidence="4" id="KW-1185">Reference proteome</keyword>
<accession>A0A3N4KZN6</accession>
<dbReference type="AlphaFoldDB" id="A0A3N4KZN6"/>
<feature type="signal peptide" evidence="1">
    <location>
        <begin position="1"/>
        <end position="20"/>
    </location>
</feature>
<dbReference type="Pfam" id="PF09792">
    <property type="entry name" value="But2"/>
    <property type="match status" value="1"/>
</dbReference>
<name>A0A3N4KZN6_9PEZI</name>
<proteinExistence type="predicted"/>
<dbReference type="PANTHER" id="PTHR39613">
    <property type="entry name" value="ANCHORED CELL WALL PROTEIN, PUTATIVE (AFU_ORTHOLOGUE AFUA_4G08960)-RELATED"/>
    <property type="match status" value="1"/>
</dbReference>
<sequence>MARLIVLIIFILTAFSTALAAPTTKKRDIVYEVFPNYLVPAVQAVPGTAYNTQNTGHISYSGNDLDMNETTMFVGFDIPANEATNCVVKFALPPPSIPWGYEWKAQGSGRFDVYLVTSLIVPGELSWGNRPQRYQLPVFSVTQPTDGGEATVDGHSVRCFNGQRMDFELVATRKRGFMGLDWFAFMNQRLQDQLYFPQYCLSDGLTELASADRGISSWNVDLGPPLRTCNVSLLVVVPTSSPAGLVGCFFLKGYLHIVHPIRQHYRFTEAIYD</sequence>
<dbReference type="InterPro" id="IPR018620">
    <property type="entry name" value="Ubiquitin3-bd_protein_But2_C"/>
</dbReference>
<dbReference type="Proteomes" id="UP000277580">
    <property type="component" value="Unassembled WGS sequence"/>
</dbReference>
<gene>
    <name evidence="3" type="ORF">P167DRAFT_543279</name>
</gene>
<evidence type="ECO:0000313" key="4">
    <source>
        <dbReference type="Proteomes" id="UP000277580"/>
    </source>
</evidence>
<dbReference type="STRING" id="1392247.A0A3N4KZN6"/>
<dbReference type="OrthoDB" id="4657524at2759"/>